<name>X1PKY4_9ZZZZ</name>
<dbReference type="InterPro" id="IPR045404">
    <property type="entry name" value="Gp13-like"/>
</dbReference>
<comment type="caution">
    <text evidence="1">The sequence shown here is derived from an EMBL/GenBank/DDBJ whole genome shotgun (WGS) entry which is preliminary data.</text>
</comment>
<sequence>LADGAAVVMDGSDLITNIETSNGKERIETTMQADYTFGLGLKGYTWDTANGGKSPTNAELSTGTNWDLVANSIKASAGVLTIGDATK</sequence>
<evidence type="ECO:0000313" key="1">
    <source>
        <dbReference type="EMBL" id="GAI56927.1"/>
    </source>
</evidence>
<proteinExistence type="predicted"/>
<dbReference type="Pfam" id="PF20036">
    <property type="entry name" value="Gp13-like"/>
    <property type="match status" value="1"/>
</dbReference>
<dbReference type="AlphaFoldDB" id="X1PKY4"/>
<dbReference type="EMBL" id="BARV01035418">
    <property type="protein sequence ID" value="GAI56927.1"/>
    <property type="molecule type" value="Genomic_DNA"/>
</dbReference>
<organism evidence="1">
    <name type="scientific">marine sediment metagenome</name>
    <dbReference type="NCBI Taxonomy" id="412755"/>
    <lineage>
        <taxon>unclassified sequences</taxon>
        <taxon>metagenomes</taxon>
        <taxon>ecological metagenomes</taxon>
    </lineage>
</organism>
<feature type="non-terminal residue" evidence="1">
    <location>
        <position position="1"/>
    </location>
</feature>
<gene>
    <name evidence="1" type="ORF">S06H3_55275</name>
</gene>
<accession>X1PKY4</accession>
<protein>
    <submittedName>
        <fullName evidence="1">Uncharacterized protein</fullName>
    </submittedName>
</protein>
<reference evidence="1" key="1">
    <citation type="journal article" date="2014" name="Front. Microbiol.">
        <title>High frequency of phylogenetically diverse reductive dehalogenase-homologous genes in deep subseafloor sedimentary metagenomes.</title>
        <authorList>
            <person name="Kawai M."/>
            <person name="Futagami T."/>
            <person name="Toyoda A."/>
            <person name="Takaki Y."/>
            <person name="Nishi S."/>
            <person name="Hori S."/>
            <person name="Arai W."/>
            <person name="Tsubouchi T."/>
            <person name="Morono Y."/>
            <person name="Uchiyama I."/>
            <person name="Ito T."/>
            <person name="Fujiyama A."/>
            <person name="Inagaki F."/>
            <person name="Takami H."/>
        </authorList>
    </citation>
    <scope>NUCLEOTIDE SEQUENCE</scope>
    <source>
        <strain evidence="1">Expedition CK06-06</strain>
    </source>
</reference>